<protein>
    <submittedName>
        <fullName evidence="1">Uncharacterized protein</fullName>
    </submittedName>
</protein>
<dbReference type="Proteomes" id="UP000233469">
    <property type="component" value="Unassembled WGS sequence"/>
</dbReference>
<dbReference type="EMBL" id="LLXL01001326">
    <property type="protein sequence ID" value="PKK65101.1"/>
    <property type="molecule type" value="Genomic_DNA"/>
</dbReference>
<dbReference type="AlphaFoldDB" id="A0A2N1MTY3"/>
<organism evidence="1 2">
    <name type="scientific">Rhizophagus irregularis</name>
    <dbReference type="NCBI Taxonomy" id="588596"/>
    <lineage>
        <taxon>Eukaryota</taxon>
        <taxon>Fungi</taxon>
        <taxon>Fungi incertae sedis</taxon>
        <taxon>Mucoromycota</taxon>
        <taxon>Glomeromycotina</taxon>
        <taxon>Glomeromycetes</taxon>
        <taxon>Glomerales</taxon>
        <taxon>Glomeraceae</taxon>
        <taxon>Rhizophagus</taxon>
    </lineage>
</organism>
<dbReference type="VEuPathDB" id="FungiDB:RhiirA1_450830"/>
<evidence type="ECO:0000313" key="1">
    <source>
        <dbReference type="EMBL" id="PKK65101.1"/>
    </source>
</evidence>
<comment type="caution">
    <text evidence="1">The sequence shown here is derived from an EMBL/GenBank/DDBJ whole genome shotgun (WGS) entry which is preliminary data.</text>
</comment>
<sequence>MVILRRMKRKEIVHPSYSSCLKGTYSPTVNHIKAPNYFPIPNNYIIKTTWDRASRSRTIQCSIYYAEEKPHYLICFGDNLQYQIITPDKKTAVSGVYLFRLQLKCIDKNHKGRPCELKLHEELSKTTQIKRAKENKEYHITFEDDDSIKKKQKLQSMAYVQDIENIPCNAYRHLAAVESTLPQEYAISQTCQEINACMGELVPINFIDLNSTIPDYHYTTVLFPETENYPTLKVAVNALIQELQELSNNRIIINNIFWKFELFFSSDWKFFATCLDFNAANSNYFCLWCEITKNQYENRQVDWMISKSINILNENLIAYPGHKLPPPFNMISLKNHNIIIKEMEKLKIRFEFWKIYERVALIKSLWNGFAELYDLLGEIKTDPQYFRLKAKVWYELFLKETVIDSEANNILE</sequence>
<dbReference type="PANTHER" id="PTHR31424">
    <property type="entry name" value="PROTEIN CBG23806"/>
    <property type="match status" value="1"/>
</dbReference>
<name>A0A2N1MTY3_9GLOM</name>
<dbReference type="PANTHER" id="PTHR31424:SF5">
    <property type="entry name" value="APPLE DOMAIN-CONTAINING PROTEIN"/>
    <property type="match status" value="1"/>
</dbReference>
<reference evidence="1 2" key="1">
    <citation type="submission" date="2016-04" db="EMBL/GenBank/DDBJ databases">
        <title>Genome analyses suggest a sexual origin of heterokaryosis in a supposedly ancient asexual fungus.</title>
        <authorList>
            <person name="Ropars J."/>
            <person name="Sedzielewska K."/>
            <person name="Noel J."/>
            <person name="Charron P."/>
            <person name="Farinelli L."/>
            <person name="Marton T."/>
            <person name="Kruger M."/>
            <person name="Pelin A."/>
            <person name="Brachmann A."/>
            <person name="Corradi N."/>
        </authorList>
    </citation>
    <scope>NUCLEOTIDE SEQUENCE [LARGE SCALE GENOMIC DNA]</scope>
    <source>
        <strain evidence="1 2">C2</strain>
    </source>
</reference>
<evidence type="ECO:0000313" key="2">
    <source>
        <dbReference type="Proteomes" id="UP000233469"/>
    </source>
</evidence>
<gene>
    <name evidence="1" type="ORF">RhiirC2_786634</name>
</gene>
<accession>A0A2N1MTY3</accession>
<dbReference type="VEuPathDB" id="FungiDB:RhiirFUN_001085"/>
<reference evidence="1 2" key="2">
    <citation type="submission" date="2017-10" db="EMBL/GenBank/DDBJ databases">
        <title>Extensive intraspecific genome diversity in a model arbuscular mycorrhizal fungus.</title>
        <authorList>
            <person name="Chen E.C.H."/>
            <person name="Morin E."/>
            <person name="Baudet D."/>
            <person name="Noel J."/>
            <person name="Ndikumana S."/>
            <person name="Charron P."/>
            <person name="St-Onge C."/>
            <person name="Giorgi J."/>
            <person name="Grigoriev I.V."/>
            <person name="Roux C."/>
            <person name="Martin F.M."/>
            <person name="Corradi N."/>
        </authorList>
    </citation>
    <scope>NUCLEOTIDE SEQUENCE [LARGE SCALE GENOMIC DNA]</scope>
    <source>
        <strain evidence="1 2">C2</strain>
    </source>
</reference>
<proteinExistence type="predicted"/>